<dbReference type="InterPro" id="IPR013786">
    <property type="entry name" value="AcylCoA_DH/ox_N"/>
</dbReference>
<dbReference type="InterPro" id="IPR009100">
    <property type="entry name" value="AcylCoA_DH/oxidase_NM_dom_sf"/>
</dbReference>
<evidence type="ECO:0000256" key="1">
    <source>
        <dbReference type="ARBA" id="ARBA00001974"/>
    </source>
</evidence>
<accession>A0A2A3MD95</accession>
<evidence type="ECO:0000256" key="4">
    <source>
        <dbReference type="ARBA" id="ARBA00022827"/>
    </source>
</evidence>
<keyword evidence="3" id="KW-0285">Flavoprotein</keyword>
<proteinExistence type="inferred from homology"/>
<dbReference type="Pfam" id="PF02771">
    <property type="entry name" value="Acyl-CoA_dh_N"/>
    <property type="match status" value="1"/>
</dbReference>
<dbReference type="Gene3D" id="1.10.540.10">
    <property type="entry name" value="Acyl-CoA dehydrogenase/oxidase, N-terminal domain"/>
    <property type="match status" value="1"/>
</dbReference>
<dbReference type="InterPro" id="IPR036250">
    <property type="entry name" value="AcylCo_DH-like_C"/>
</dbReference>
<gene>
    <name evidence="8" type="ORF">CNQ84_17625</name>
</gene>
<dbReference type="InterPro" id="IPR037069">
    <property type="entry name" value="AcylCoA_DH/ox_N_sf"/>
</dbReference>
<dbReference type="GO" id="GO:0003995">
    <property type="term" value="F:acyl-CoA dehydrogenase activity"/>
    <property type="evidence" value="ECO:0007669"/>
    <property type="project" value="TreeGrafter"/>
</dbReference>
<evidence type="ECO:0000256" key="2">
    <source>
        <dbReference type="ARBA" id="ARBA00009347"/>
    </source>
</evidence>
<reference evidence="8 9" key="1">
    <citation type="submission" date="2017-09" db="EMBL/GenBank/DDBJ databases">
        <title>Pseudomonas abyssi sp. nov. isolated from Abyssopelagic Water.</title>
        <authorList>
            <person name="Wei Y."/>
        </authorList>
    </citation>
    <scope>NUCLEOTIDE SEQUENCE [LARGE SCALE GENOMIC DNA]</scope>
    <source>
        <strain evidence="8 9">MT5</strain>
    </source>
</reference>
<comment type="similarity">
    <text evidence="2">Belongs to the acyl-CoA dehydrogenase family.</text>
</comment>
<organism evidence="8 9">
    <name type="scientific">Pseudomonas abyssi</name>
    <dbReference type="NCBI Taxonomy" id="170540"/>
    <lineage>
        <taxon>Bacteria</taxon>
        <taxon>Pseudomonadati</taxon>
        <taxon>Pseudomonadota</taxon>
        <taxon>Gammaproteobacteria</taxon>
        <taxon>Pseudomonadales</taxon>
        <taxon>Pseudomonadaceae</taxon>
        <taxon>Pseudomonas</taxon>
    </lineage>
</organism>
<dbReference type="InterPro" id="IPR009075">
    <property type="entry name" value="AcylCo_DH/oxidase_C"/>
</dbReference>
<dbReference type="Gene3D" id="1.20.140.10">
    <property type="entry name" value="Butyryl-CoA Dehydrogenase, subunit A, domain 3"/>
    <property type="match status" value="1"/>
</dbReference>
<name>A0A2A3MD95_9PSED</name>
<evidence type="ECO:0000259" key="7">
    <source>
        <dbReference type="Pfam" id="PF02771"/>
    </source>
</evidence>
<feature type="domain" description="Acyl-CoA dehydrogenase/oxidase C-terminal" evidence="6">
    <location>
        <begin position="192"/>
        <end position="309"/>
    </location>
</feature>
<evidence type="ECO:0000313" key="9">
    <source>
        <dbReference type="Proteomes" id="UP000242313"/>
    </source>
</evidence>
<evidence type="ECO:0000256" key="5">
    <source>
        <dbReference type="ARBA" id="ARBA00023002"/>
    </source>
</evidence>
<dbReference type="PANTHER" id="PTHR43884">
    <property type="entry name" value="ACYL-COA DEHYDROGENASE"/>
    <property type="match status" value="1"/>
</dbReference>
<comment type="caution">
    <text evidence="8">The sequence shown here is derived from an EMBL/GenBank/DDBJ whole genome shotgun (WGS) entry which is preliminary data.</text>
</comment>
<dbReference type="SUPFAM" id="SSF56645">
    <property type="entry name" value="Acyl-CoA dehydrogenase NM domain-like"/>
    <property type="match status" value="1"/>
</dbReference>
<dbReference type="Pfam" id="PF00441">
    <property type="entry name" value="Acyl-CoA_dh_1"/>
    <property type="match status" value="1"/>
</dbReference>
<keyword evidence="4" id="KW-0274">FAD</keyword>
<dbReference type="RefSeq" id="WP_096006137.1">
    <property type="nucleotide sequence ID" value="NZ_NTMR01000028.1"/>
</dbReference>
<dbReference type="SUPFAM" id="SSF47203">
    <property type="entry name" value="Acyl-CoA dehydrogenase C-terminal domain-like"/>
    <property type="match status" value="1"/>
</dbReference>
<dbReference type="PANTHER" id="PTHR43884:SF20">
    <property type="entry name" value="ACYL-COA DEHYDROGENASE FADE28"/>
    <property type="match status" value="1"/>
</dbReference>
<dbReference type="Proteomes" id="UP000242313">
    <property type="component" value="Unassembled WGS sequence"/>
</dbReference>
<comment type="cofactor">
    <cofactor evidence="1">
        <name>FAD</name>
        <dbReference type="ChEBI" id="CHEBI:57692"/>
    </cofactor>
</comment>
<evidence type="ECO:0000259" key="6">
    <source>
        <dbReference type="Pfam" id="PF00441"/>
    </source>
</evidence>
<keyword evidence="9" id="KW-1185">Reference proteome</keyword>
<keyword evidence="5" id="KW-0560">Oxidoreductase</keyword>
<feature type="domain" description="Acyl-CoA dehydrogenase/oxidase N-terminal" evidence="7">
    <location>
        <begin position="3"/>
        <end position="87"/>
    </location>
</feature>
<sequence length="353" mass="36992">MRELFESTIERLLSDLCTPDLVHEAESGEWPAALWRALEDNGFPLAGAPEVAGGADASWADLYVIIRALGRFAAPVPLAEMIIGNWLLEQAGLGARSDILSFASETSLTIGEGRVSGGLAQVPWGRFADSVVALAGDNAGQTHVVLLDVATAERVRQGTNIAGEARDHLSFSAAAVVMSAVLPPHLADDVLLAAGAMARSAQIAGAINALLEMTASYAGERKQFGKPIAAFQAIQQQLAVLAEQAAAANVAAEAAFAGADQRLPMFSVAAAKVSASEAASQAAAIGHSVHGAIGFTQEYALHMLTRRLWSWRSEFGSSTFWSKALGEHVCAAGSADFWPMLTNPELQDLSTTQ</sequence>
<dbReference type="EMBL" id="NTMR01000028">
    <property type="protein sequence ID" value="PBK02810.1"/>
    <property type="molecule type" value="Genomic_DNA"/>
</dbReference>
<protein>
    <submittedName>
        <fullName evidence="8">Acyl-CoA dehydrogenase</fullName>
    </submittedName>
</protein>
<evidence type="ECO:0000256" key="3">
    <source>
        <dbReference type="ARBA" id="ARBA00022630"/>
    </source>
</evidence>
<dbReference type="AlphaFoldDB" id="A0A2A3MD95"/>
<evidence type="ECO:0000313" key="8">
    <source>
        <dbReference type="EMBL" id="PBK02810.1"/>
    </source>
</evidence>
<dbReference type="GO" id="GO:0050660">
    <property type="term" value="F:flavin adenine dinucleotide binding"/>
    <property type="evidence" value="ECO:0007669"/>
    <property type="project" value="InterPro"/>
</dbReference>